<sequence length="557" mass="62525">MPDIEERGRTESKKSLKVNRSLWNGGKPTKIQKKGEKLPINITGPLTLEQMCAYQAMYRIKEITSLLNKEHLKPPEYLLRSQSPPPKYDAQGRRTNTKEQIYRKKLEMERYRLVEIAWRMIPFYTHPEGYVKPSTFEEKYYIPVDQYPEINFVGLLLGPRGNTLKRLQLESKCKIAIRGRGSVKEGKSASDLPEGAMNMEDPLHCLVIADSEDKVIKGIKCCQGVVIKAVTSPEGQNDLKRNQLRDLAELNGTLREDTSPCTICGLKGHKKYDCPERESVAFRIICHKCGQPGHITRDCQTQVPQNTSNNDSFISKTQNRFQPATITTTTSPNNNITATGSNFKHLQGTSSSRYQNSAYQSKYSNSYNTNNNQDNSRYGDRKYANNVTRRYQSRYQRTIQPQQHIQSFNDVNYDNNYHNNRYNKNTLLRNNSTNINSNAFLDAKESAKNHISTINVAPGLDSFETSMTPPGISMFTPPIPGLEANRKSITQPENNNGGEISVPPGLNEPSLHNPSLPPGLSDPSIDMSTSSLPPGLASDTPPENSHLPPRLAGPPGL</sequence>
<dbReference type="PANTHER" id="PTHR11208:SF45">
    <property type="entry name" value="SPLICING FACTOR 1"/>
    <property type="match status" value="1"/>
</dbReference>
<keyword evidence="6 11" id="KW-0863">Zinc-finger</keyword>
<evidence type="ECO:0000256" key="7">
    <source>
        <dbReference type="ARBA" id="ARBA00022833"/>
    </source>
</evidence>
<dbReference type="GO" id="GO:0000398">
    <property type="term" value="P:mRNA splicing, via spliceosome"/>
    <property type="evidence" value="ECO:0007669"/>
    <property type="project" value="UniProtKB-UniRule"/>
</dbReference>
<evidence type="ECO:0000256" key="9">
    <source>
        <dbReference type="ARBA" id="ARBA00023187"/>
    </source>
</evidence>
<dbReference type="InterPro" id="IPR036612">
    <property type="entry name" value="KH_dom_type_1_sf"/>
</dbReference>
<keyword evidence="9 12" id="KW-0508">mRNA splicing</keyword>
<dbReference type="InterPro" id="IPR047086">
    <property type="entry name" value="SF1-HH_sf"/>
</dbReference>
<dbReference type="Gene3D" id="4.10.60.10">
    <property type="entry name" value="Zinc finger, CCHC-type"/>
    <property type="match status" value="1"/>
</dbReference>
<evidence type="ECO:0000313" key="16">
    <source>
        <dbReference type="Proteomes" id="UP001306508"/>
    </source>
</evidence>
<dbReference type="InterPro" id="IPR045071">
    <property type="entry name" value="BBP-like"/>
</dbReference>
<dbReference type="Pfam" id="PF00098">
    <property type="entry name" value="zf-CCHC"/>
    <property type="match status" value="1"/>
</dbReference>
<dbReference type="Proteomes" id="UP001306508">
    <property type="component" value="Unassembled WGS sequence"/>
</dbReference>
<dbReference type="CDD" id="cd02395">
    <property type="entry name" value="KH-I_BBP"/>
    <property type="match status" value="1"/>
</dbReference>
<dbReference type="InterPro" id="IPR055256">
    <property type="entry name" value="KH_1_KHDC4/BBP-like"/>
</dbReference>
<keyword evidence="8" id="KW-0694">RNA-binding</keyword>
<feature type="compositionally biased region" description="Low complexity" evidence="13">
    <location>
        <begin position="359"/>
        <end position="376"/>
    </location>
</feature>
<dbReference type="InterPro" id="IPR004087">
    <property type="entry name" value="KH_dom"/>
</dbReference>
<feature type="region of interest" description="Disordered" evidence="13">
    <location>
        <begin position="325"/>
        <end position="383"/>
    </location>
</feature>
<dbReference type="PANTHER" id="PTHR11208">
    <property type="entry name" value="RNA-BINDING PROTEIN RELATED"/>
    <property type="match status" value="1"/>
</dbReference>
<organism evidence="15 16">
    <name type="scientific">Arxiozyma heterogenica</name>
    <dbReference type="NCBI Taxonomy" id="278026"/>
    <lineage>
        <taxon>Eukaryota</taxon>
        <taxon>Fungi</taxon>
        <taxon>Dikarya</taxon>
        <taxon>Ascomycota</taxon>
        <taxon>Saccharomycotina</taxon>
        <taxon>Saccharomycetes</taxon>
        <taxon>Saccharomycetales</taxon>
        <taxon>Saccharomycetaceae</taxon>
        <taxon>Arxiozyma</taxon>
    </lineage>
</organism>
<evidence type="ECO:0000256" key="2">
    <source>
        <dbReference type="ARBA" id="ARBA00010382"/>
    </source>
</evidence>
<proteinExistence type="inferred from homology"/>
<protein>
    <recommendedName>
        <fullName evidence="3 12">Branchpoint-bridging protein</fullName>
    </recommendedName>
</protein>
<dbReference type="Gene3D" id="3.30.1370.10">
    <property type="entry name" value="K Homology domain, type 1"/>
    <property type="match status" value="1"/>
</dbReference>
<comment type="subcellular location">
    <subcellularLocation>
        <location evidence="1 12">Nucleus</location>
    </subcellularLocation>
</comment>
<evidence type="ECO:0000256" key="1">
    <source>
        <dbReference type="ARBA" id="ARBA00004123"/>
    </source>
</evidence>
<keyword evidence="4 12" id="KW-0507">mRNA processing</keyword>
<feature type="domain" description="CCHC-type" evidence="14">
    <location>
        <begin position="261"/>
        <end position="276"/>
    </location>
</feature>
<evidence type="ECO:0000256" key="6">
    <source>
        <dbReference type="ARBA" id="ARBA00022771"/>
    </source>
</evidence>
<evidence type="ECO:0000256" key="12">
    <source>
        <dbReference type="RuleBase" id="RU367126"/>
    </source>
</evidence>
<gene>
    <name evidence="15" type="ORF">RI543_005000</name>
</gene>
<evidence type="ECO:0000256" key="8">
    <source>
        <dbReference type="ARBA" id="ARBA00022884"/>
    </source>
</evidence>
<dbReference type="GO" id="GO:0008270">
    <property type="term" value="F:zinc ion binding"/>
    <property type="evidence" value="ECO:0007669"/>
    <property type="project" value="UniProtKB-UniRule"/>
</dbReference>
<keyword evidence="12" id="KW-0747">Spliceosome</keyword>
<dbReference type="SMART" id="SM00343">
    <property type="entry name" value="ZnF_C2HC"/>
    <property type="match status" value="2"/>
</dbReference>
<comment type="function">
    <text evidence="12">Necessary for the splicing of pre-mRNA. Has a role in the recognition of the branch site (5'-UACUAAC-3'), the pyrimidine tract and the 3'-splice site at the 3'-end of introns.</text>
</comment>
<dbReference type="InterPro" id="IPR036875">
    <property type="entry name" value="Znf_CCHC_sf"/>
</dbReference>
<reference evidence="16" key="1">
    <citation type="submission" date="2023-07" db="EMBL/GenBank/DDBJ databases">
        <title>A draft genome of Kazachstania heterogenica Y-27499.</title>
        <authorList>
            <person name="Donic C."/>
            <person name="Kralova J.S."/>
            <person name="Fidel L."/>
            <person name="Ben-Dor S."/>
            <person name="Jung S."/>
        </authorList>
    </citation>
    <scope>NUCLEOTIDE SEQUENCE [LARGE SCALE GENOMIC DNA]</scope>
    <source>
        <strain evidence="16">Y27499</strain>
    </source>
</reference>
<dbReference type="GO" id="GO:0048024">
    <property type="term" value="P:regulation of mRNA splicing, via spliceosome"/>
    <property type="evidence" value="ECO:0007669"/>
    <property type="project" value="TreeGrafter"/>
</dbReference>
<dbReference type="InterPro" id="IPR032570">
    <property type="entry name" value="SF1-HH"/>
</dbReference>
<dbReference type="Pfam" id="PF22675">
    <property type="entry name" value="KH-I_KHDC4-BBP"/>
    <property type="match status" value="1"/>
</dbReference>
<feature type="region of interest" description="Disordered" evidence="13">
    <location>
        <begin position="1"/>
        <end position="30"/>
    </location>
</feature>
<keyword evidence="10 12" id="KW-0539">Nucleus</keyword>
<evidence type="ECO:0000256" key="10">
    <source>
        <dbReference type="ARBA" id="ARBA00023242"/>
    </source>
</evidence>
<dbReference type="EMBL" id="JAWIZZ010000071">
    <property type="protein sequence ID" value="KAK5773691.1"/>
    <property type="molecule type" value="Genomic_DNA"/>
</dbReference>
<feature type="compositionally biased region" description="Polar residues" evidence="13">
    <location>
        <begin position="340"/>
        <end position="358"/>
    </location>
</feature>
<feature type="compositionally biased region" description="Polar residues" evidence="13">
    <location>
        <begin position="487"/>
        <end position="498"/>
    </location>
</feature>
<evidence type="ECO:0000256" key="11">
    <source>
        <dbReference type="PROSITE-ProRule" id="PRU00047"/>
    </source>
</evidence>
<feature type="region of interest" description="Disordered" evidence="13">
    <location>
        <begin position="470"/>
        <end position="557"/>
    </location>
</feature>
<keyword evidence="7 12" id="KW-0862">Zinc</keyword>
<dbReference type="PROSITE" id="PS50158">
    <property type="entry name" value="ZF_CCHC"/>
    <property type="match status" value="2"/>
</dbReference>
<comment type="similarity">
    <text evidence="2 12">Belongs to the BBP/SF1 family.</text>
</comment>
<dbReference type="GO" id="GO:0045131">
    <property type="term" value="F:pre-mRNA branch point binding"/>
    <property type="evidence" value="ECO:0007669"/>
    <property type="project" value="UniProtKB-UniRule"/>
</dbReference>
<accession>A0AAN7VZ84</accession>
<evidence type="ECO:0000313" key="15">
    <source>
        <dbReference type="EMBL" id="KAK5773691.1"/>
    </source>
</evidence>
<dbReference type="Pfam" id="PF16275">
    <property type="entry name" value="SF1-HH"/>
    <property type="match status" value="1"/>
</dbReference>
<dbReference type="SUPFAM" id="SSF54791">
    <property type="entry name" value="Eukaryotic type KH-domain (KH-domain type I)"/>
    <property type="match status" value="1"/>
</dbReference>
<feature type="region of interest" description="Disordered" evidence="13">
    <location>
        <begin position="77"/>
        <end position="96"/>
    </location>
</feature>
<evidence type="ECO:0000259" key="14">
    <source>
        <dbReference type="PROSITE" id="PS50158"/>
    </source>
</evidence>
<keyword evidence="5 12" id="KW-0479">Metal-binding</keyword>
<feature type="compositionally biased region" description="Low complexity" evidence="13">
    <location>
        <begin position="325"/>
        <end position="339"/>
    </location>
</feature>
<keyword evidence="16" id="KW-1185">Reference proteome</keyword>
<evidence type="ECO:0000256" key="3">
    <source>
        <dbReference type="ARBA" id="ARBA00017984"/>
    </source>
</evidence>
<name>A0AAN7VZ84_9SACH</name>
<dbReference type="SMART" id="SM00322">
    <property type="entry name" value="KH"/>
    <property type="match status" value="1"/>
</dbReference>
<dbReference type="AlphaFoldDB" id="A0AAN7VZ84"/>
<evidence type="ECO:0000256" key="13">
    <source>
        <dbReference type="SAM" id="MobiDB-lite"/>
    </source>
</evidence>
<dbReference type="InterPro" id="IPR001878">
    <property type="entry name" value="Znf_CCHC"/>
</dbReference>
<dbReference type="Gene3D" id="6.10.140.1790">
    <property type="match status" value="1"/>
</dbReference>
<evidence type="ECO:0000256" key="5">
    <source>
        <dbReference type="ARBA" id="ARBA00022723"/>
    </source>
</evidence>
<dbReference type="GO" id="GO:0003729">
    <property type="term" value="F:mRNA binding"/>
    <property type="evidence" value="ECO:0007669"/>
    <property type="project" value="TreeGrafter"/>
</dbReference>
<feature type="domain" description="CCHC-type" evidence="14">
    <location>
        <begin position="286"/>
        <end position="299"/>
    </location>
</feature>
<feature type="compositionally biased region" description="Basic and acidic residues" evidence="13">
    <location>
        <begin position="1"/>
        <end position="14"/>
    </location>
</feature>
<dbReference type="GO" id="GO:0005681">
    <property type="term" value="C:spliceosomal complex"/>
    <property type="evidence" value="ECO:0007669"/>
    <property type="project" value="UniProtKB-KW"/>
</dbReference>
<comment type="caution">
    <text evidence="15">The sequence shown here is derived from an EMBL/GenBank/DDBJ whole genome shotgun (WGS) entry which is preliminary data.</text>
</comment>
<evidence type="ECO:0000256" key="4">
    <source>
        <dbReference type="ARBA" id="ARBA00022664"/>
    </source>
</evidence>
<dbReference type="SUPFAM" id="SSF57756">
    <property type="entry name" value="Retrovirus zinc finger-like domains"/>
    <property type="match status" value="1"/>
</dbReference>